<name>A0AAD3CM21_9STRA</name>
<reference evidence="2 3" key="1">
    <citation type="journal article" date="2021" name="Sci. Rep.">
        <title>The genome of the diatom Chaetoceros tenuissimus carries an ancient integrated fragment of an extant virus.</title>
        <authorList>
            <person name="Hongo Y."/>
            <person name="Kimura K."/>
            <person name="Takaki Y."/>
            <person name="Yoshida Y."/>
            <person name="Baba S."/>
            <person name="Kobayashi G."/>
            <person name="Nagasaki K."/>
            <person name="Hano T."/>
            <person name="Tomaru Y."/>
        </authorList>
    </citation>
    <scope>NUCLEOTIDE SEQUENCE [LARGE SCALE GENOMIC DNA]</scope>
    <source>
        <strain evidence="2 3">NIES-3715</strain>
    </source>
</reference>
<organism evidence="2 3">
    <name type="scientific">Chaetoceros tenuissimus</name>
    <dbReference type="NCBI Taxonomy" id="426638"/>
    <lineage>
        <taxon>Eukaryota</taxon>
        <taxon>Sar</taxon>
        <taxon>Stramenopiles</taxon>
        <taxon>Ochrophyta</taxon>
        <taxon>Bacillariophyta</taxon>
        <taxon>Coscinodiscophyceae</taxon>
        <taxon>Chaetocerotophycidae</taxon>
        <taxon>Chaetocerotales</taxon>
        <taxon>Chaetocerotaceae</taxon>
        <taxon>Chaetoceros</taxon>
    </lineage>
</organism>
<dbReference type="AlphaFoldDB" id="A0AAD3CM21"/>
<gene>
    <name evidence="2" type="ORF">CTEN210_04889</name>
</gene>
<feature type="signal peptide" evidence="1">
    <location>
        <begin position="1"/>
        <end position="21"/>
    </location>
</feature>
<accession>A0AAD3CM21</accession>
<evidence type="ECO:0000313" key="2">
    <source>
        <dbReference type="EMBL" id="GFH48413.1"/>
    </source>
</evidence>
<keyword evidence="1" id="KW-0732">Signal</keyword>
<protein>
    <submittedName>
        <fullName evidence="2">Uncharacterized protein</fullName>
    </submittedName>
</protein>
<comment type="caution">
    <text evidence="2">The sequence shown here is derived from an EMBL/GenBank/DDBJ whole genome shotgun (WGS) entry which is preliminary data.</text>
</comment>
<evidence type="ECO:0000313" key="3">
    <source>
        <dbReference type="Proteomes" id="UP001054902"/>
    </source>
</evidence>
<keyword evidence="3" id="KW-1185">Reference proteome</keyword>
<dbReference type="Proteomes" id="UP001054902">
    <property type="component" value="Unassembled WGS sequence"/>
</dbReference>
<sequence length="363" mass="42581">MNARSAFLVFMLLYLNQSTKAVTNAPYHISNFVKRPIAFQIKKLSCLKQSLRDKCGSESKSKYLCSFLMNPLHKFEREEEACLGTWTEVDEIEFTNEDEIEEEVADDKYDNGQDEFIYEIDYENYVSEKKKTHTSKALHKIKEHPLRTDEWLVQVKFRKESELFPSLPRKFFRKDNNRDDKTRTIQQIFKFSDNGYVILVEDPNDGSERDAQIENYKEKRSIFNCNPRYLFKNYNDSRSEEIKEKKSKRVTKVGTWKMNTNGVSFSIPVRVQMLEDSFTPKLQTKTQTVYLHYHADVHLSKFQDQPRMFRGVITRDRLHGHSSLHRKDLFRPVVGQFCAKGIGMDSLDTSYKSRGVGLKPGNA</sequence>
<proteinExistence type="predicted"/>
<evidence type="ECO:0000256" key="1">
    <source>
        <dbReference type="SAM" id="SignalP"/>
    </source>
</evidence>
<dbReference type="EMBL" id="BLLK01000027">
    <property type="protein sequence ID" value="GFH48413.1"/>
    <property type="molecule type" value="Genomic_DNA"/>
</dbReference>
<feature type="chain" id="PRO_5041955861" evidence="1">
    <location>
        <begin position="22"/>
        <end position="363"/>
    </location>
</feature>